<dbReference type="Ensembl" id="ENSPMGT00000000119.1">
    <property type="protein sequence ID" value="ENSPMGP00000000110.1"/>
    <property type="gene ID" value="ENSPMGG00000000124.1"/>
</dbReference>
<proteinExistence type="predicted"/>
<evidence type="ECO:0000313" key="1">
    <source>
        <dbReference type="Ensembl" id="ENSPMGP00000000110.1"/>
    </source>
</evidence>
<accession>A0A3B3Z688</accession>
<evidence type="ECO:0000313" key="2">
    <source>
        <dbReference type="Proteomes" id="UP000261520"/>
    </source>
</evidence>
<reference evidence="1" key="1">
    <citation type="submission" date="2025-08" db="UniProtKB">
        <authorList>
            <consortium name="Ensembl"/>
        </authorList>
    </citation>
    <scope>IDENTIFICATION</scope>
</reference>
<organism evidence="1 2">
    <name type="scientific">Periophthalmus magnuspinnatus</name>
    <dbReference type="NCBI Taxonomy" id="409849"/>
    <lineage>
        <taxon>Eukaryota</taxon>
        <taxon>Metazoa</taxon>
        <taxon>Chordata</taxon>
        <taxon>Craniata</taxon>
        <taxon>Vertebrata</taxon>
        <taxon>Euteleostomi</taxon>
        <taxon>Actinopterygii</taxon>
        <taxon>Neopterygii</taxon>
        <taxon>Teleostei</taxon>
        <taxon>Neoteleostei</taxon>
        <taxon>Acanthomorphata</taxon>
        <taxon>Gobiaria</taxon>
        <taxon>Gobiiformes</taxon>
        <taxon>Gobioidei</taxon>
        <taxon>Gobiidae</taxon>
        <taxon>Oxudercinae</taxon>
        <taxon>Periophthalmus</taxon>
    </lineage>
</organism>
<sequence>EQSNNNNDYYSQDCCSLARLDVLWDWHQTPVLDHERRFQAAVDVIHNLPKNGIYASHWRERKLQRDVTEANGT</sequence>
<keyword evidence="2" id="KW-1185">Reference proteome</keyword>
<name>A0A3B3Z688_9GOBI</name>
<dbReference type="Proteomes" id="UP000261520">
    <property type="component" value="Unplaced"/>
</dbReference>
<protein>
    <submittedName>
        <fullName evidence="1">Uncharacterized protein</fullName>
    </submittedName>
</protein>
<dbReference type="AlphaFoldDB" id="A0A3B3Z688"/>
<reference evidence="1" key="2">
    <citation type="submission" date="2025-09" db="UniProtKB">
        <authorList>
            <consortium name="Ensembl"/>
        </authorList>
    </citation>
    <scope>IDENTIFICATION</scope>
</reference>